<evidence type="ECO:0000313" key="6">
    <source>
        <dbReference type="EMBL" id="AIF09548.1"/>
    </source>
</evidence>
<proteinExistence type="inferred from homology"/>
<keyword evidence="2 3" id="KW-0186">Copper</keyword>
<comment type="similarity">
    <text evidence="1">Belongs to the SCO1/2 family.</text>
</comment>
<feature type="disulfide bond" description="Redox-active" evidence="4">
    <location>
        <begin position="72"/>
        <end position="76"/>
    </location>
</feature>
<dbReference type="InterPro" id="IPR003782">
    <property type="entry name" value="SCO1/SenC"/>
</dbReference>
<dbReference type="InterPro" id="IPR013766">
    <property type="entry name" value="Thioredoxin_domain"/>
</dbReference>
<name>A0A075H6L2_9EURY</name>
<dbReference type="PANTHER" id="PTHR12151">
    <property type="entry name" value="ELECTRON TRANSPORT PROTIN SCO1/SENC FAMILY MEMBER"/>
    <property type="match status" value="1"/>
</dbReference>
<protein>
    <recommendedName>
        <fullName evidence="5">Thioredoxin domain-containing protein</fullName>
    </recommendedName>
</protein>
<evidence type="ECO:0000256" key="1">
    <source>
        <dbReference type="ARBA" id="ARBA00010996"/>
    </source>
</evidence>
<dbReference type="PROSITE" id="PS51352">
    <property type="entry name" value="THIOREDOXIN_2"/>
    <property type="match status" value="1"/>
</dbReference>
<keyword evidence="4" id="KW-1015">Disulfide bond</keyword>
<dbReference type="SUPFAM" id="SSF52833">
    <property type="entry name" value="Thioredoxin-like"/>
    <property type="match status" value="1"/>
</dbReference>
<sequence>MRAESVAVLLSCMLILPGCMASEEDGVELHGMEYRDPPDAPDFMLFDQNGDVFTLSDFEGKVVVVAFIYTSCPDVCLIISANLDYVYQSLDVESTGHIVFVSVTIDPARDTISHLAEWTEQMGYEWYHLTGPTSALQDTYRSWNVLVDNEHINASQPPEDGTNRISVLYPDNTTFQYDGVGMGLNGDDFAAQVFSDSNISYDMPGGVIGDWQSDGEWSWVLHLWDVENEAWIEAQEDISTMVLDADTHLAWAASNADIGNLPPGVDCNGHGWAMGSGGAAHCMCDEGYERPDGDWLSCVSESTAGNEVGNETDPHEESLGLYEVGHSTVTFILDKQMRKRVAYSGINWSPDDFLHDVQALVDE</sequence>
<keyword evidence="3" id="KW-0479">Metal-binding</keyword>
<feature type="binding site" evidence="3">
    <location>
        <position position="72"/>
    </location>
    <ligand>
        <name>Cu cation</name>
        <dbReference type="ChEBI" id="CHEBI:23378"/>
    </ligand>
</feature>
<feature type="binding site" evidence="3">
    <location>
        <position position="76"/>
    </location>
    <ligand>
        <name>Cu cation</name>
        <dbReference type="ChEBI" id="CHEBI:23378"/>
    </ligand>
</feature>
<feature type="domain" description="Thioredoxin" evidence="5">
    <location>
        <begin position="34"/>
        <end position="200"/>
    </location>
</feature>
<dbReference type="Pfam" id="PF02630">
    <property type="entry name" value="SCO1-SenC"/>
    <property type="match status" value="1"/>
</dbReference>
<evidence type="ECO:0000256" key="2">
    <source>
        <dbReference type="ARBA" id="ARBA00023008"/>
    </source>
</evidence>
<evidence type="ECO:0000256" key="4">
    <source>
        <dbReference type="PIRSR" id="PIRSR603782-2"/>
    </source>
</evidence>
<evidence type="ECO:0000256" key="3">
    <source>
        <dbReference type="PIRSR" id="PIRSR603782-1"/>
    </source>
</evidence>
<dbReference type="PANTHER" id="PTHR12151:SF25">
    <property type="entry name" value="LINALOOL DEHYDRATASE_ISOMERASE DOMAIN-CONTAINING PROTEIN"/>
    <property type="match status" value="1"/>
</dbReference>
<dbReference type="InterPro" id="IPR036249">
    <property type="entry name" value="Thioredoxin-like_sf"/>
</dbReference>
<organism evidence="6">
    <name type="scientific">uncultured marine group II/III euryarchaeote KM3_37_G11</name>
    <dbReference type="NCBI Taxonomy" id="1456444"/>
    <lineage>
        <taxon>Archaea</taxon>
        <taxon>Methanobacteriati</taxon>
        <taxon>Methanobacteriota</taxon>
        <taxon>environmental samples</taxon>
    </lineage>
</organism>
<reference evidence="6" key="1">
    <citation type="journal article" date="2014" name="Genome Biol. Evol.">
        <title>Pangenome evidence for extensive interdomain horizontal transfer affecting lineage core and shell genes in uncultured planktonic thaumarchaeota and euryarchaeota.</title>
        <authorList>
            <person name="Deschamps P."/>
            <person name="Zivanovic Y."/>
            <person name="Moreira D."/>
            <person name="Rodriguez-Valera F."/>
            <person name="Lopez-Garcia P."/>
        </authorList>
    </citation>
    <scope>NUCLEOTIDE SEQUENCE</scope>
</reference>
<dbReference type="EMBL" id="KF900866">
    <property type="protein sequence ID" value="AIF09548.1"/>
    <property type="molecule type" value="Genomic_DNA"/>
</dbReference>
<accession>A0A075H6L2</accession>
<dbReference type="AlphaFoldDB" id="A0A075H6L2"/>
<dbReference type="CDD" id="cd02968">
    <property type="entry name" value="SCO"/>
    <property type="match status" value="1"/>
</dbReference>
<evidence type="ECO:0000259" key="5">
    <source>
        <dbReference type="PROSITE" id="PS51352"/>
    </source>
</evidence>
<dbReference type="Gene3D" id="3.40.30.10">
    <property type="entry name" value="Glutaredoxin"/>
    <property type="match status" value="1"/>
</dbReference>
<dbReference type="GO" id="GO:0046872">
    <property type="term" value="F:metal ion binding"/>
    <property type="evidence" value="ECO:0007669"/>
    <property type="project" value="UniProtKB-KW"/>
</dbReference>